<proteinExistence type="inferred from homology"/>
<organism evidence="10 11">
    <name type="scientific">Lentzea tibetensis</name>
    <dbReference type="NCBI Taxonomy" id="2591470"/>
    <lineage>
        <taxon>Bacteria</taxon>
        <taxon>Bacillati</taxon>
        <taxon>Actinomycetota</taxon>
        <taxon>Actinomycetes</taxon>
        <taxon>Pseudonocardiales</taxon>
        <taxon>Pseudonocardiaceae</taxon>
        <taxon>Lentzea</taxon>
    </lineage>
</organism>
<dbReference type="Proteomes" id="UP000316639">
    <property type="component" value="Unassembled WGS sequence"/>
</dbReference>
<evidence type="ECO:0000256" key="3">
    <source>
        <dbReference type="ARBA" id="ARBA00023110"/>
    </source>
</evidence>
<evidence type="ECO:0000256" key="6">
    <source>
        <dbReference type="RuleBase" id="RU003915"/>
    </source>
</evidence>
<reference evidence="10 11" key="1">
    <citation type="submission" date="2019-07" db="EMBL/GenBank/DDBJ databases">
        <title>Lentzea xizangensis sp. nov., isolated from Qinghai-Tibetan Plateau Soils.</title>
        <authorList>
            <person name="Huang J."/>
        </authorList>
    </citation>
    <scope>NUCLEOTIDE SEQUENCE [LARGE SCALE GENOMIC DNA]</scope>
    <source>
        <strain evidence="10 11">FXJ1.1311</strain>
    </source>
</reference>
<protein>
    <recommendedName>
        <fullName evidence="6">Peptidyl-prolyl cis-trans isomerase</fullName>
        <ecNumber evidence="6">5.2.1.8</ecNumber>
    </recommendedName>
</protein>
<feature type="domain" description="PPIase FKBP-type" evidence="9">
    <location>
        <begin position="103"/>
        <end position="192"/>
    </location>
</feature>
<gene>
    <name evidence="10" type="ORF">FKR81_13920</name>
</gene>
<dbReference type="PANTHER" id="PTHR43811:SF19">
    <property type="entry name" value="39 KDA FK506-BINDING NUCLEAR PROTEIN"/>
    <property type="match status" value="1"/>
</dbReference>
<feature type="signal peptide" evidence="8">
    <location>
        <begin position="1"/>
        <end position="16"/>
    </location>
</feature>
<dbReference type="SUPFAM" id="SSF54534">
    <property type="entry name" value="FKBP-like"/>
    <property type="match status" value="1"/>
</dbReference>
<feature type="compositionally biased region" description="Polar residues" evidence="7">
    <location>
        <begin position="20"/>
        <end position="51"/>
    </location>
</feature>
<comment type="caution">
    <text evidence="10">The sequence shown here is derived from an EMBL/GenBank/DDBJ whole genome shotgun (WGS) entry which is preliminary data.</text>
</comment>
<comment type="similarity">
    <text evidence="2 6">Belongs to the FKBP-type PPIase family.</text>
</comment>
<keyword evidence="4 5" id="KW-0413">Isomerase</keyword>
<name>A0A563EWI3_9PSEU</name>
<evidence type="ECO:0000256" key="2">
    <source>
        <dbReference type="ARBA" id="ARBA00006577"/>
    </source>
</evidence>
<dbReference type="PROSITE" id="PS50059">
    <property type="entry name" value="FKBP_PPIASE"/>
    <property type="match status" value="1"/>
</dbReference>
<feature type="region of interest" description="Disordered" evidence="7">
    <location>
        <begin position="20"/>
        <end position="54"/>
    </location>
</feature>
<dbReference type="RefSeq" id="WP_146351847.1">
    <property type="nucleotide sequence ID" value="NZ_VOBR01000007.1"/>
</dbReference>
<sequence length="193" mass="19599">MRNVLLIASLAVVAAASIGCSSSDRPSTQTLGNTPSATAPKAQTPSSTSAAKPTGPVCTAADFKVAGEFGAKPTVTVPTTCQPGPELIISDLKPGTGPEVKKGSTAEVNYQLTTFSDKQIADESFGTGQTFPVENVGAASVIKGWNEGLIGLKEGGRRLLIIPPSLGYGPQGSGSIQPNETLIFVVDAVKVTG</sequence>
<evidence type="ECO:0000259" key="9">
    <source>
        <dbReference type="PROSITE" id="PS50059"/>
    </source>
</evidence>
<dbReference type="EC" id="5.2.1.8" evidence="6"/>
<comment type="catalytic activity">
    <reaction evidence="1 5 6">
        <text>[protein]-peptidylproline (omega=180) = [protein]-peptidylproline (omega=0)</text>
        <dbReference type="Rhea" id="RHEA:16237"/>
        <dbReference type="Rhea" id="RHEA-COMP:10747"/>
        <dbReference type="Rhea" id="RHEA-COMP:10748"/>
        <dbReference type="ChEBI" id="CHEBI:83833"/>
        <dbReference type="ChEBI" id="CHEBI:83834"/>
        <dbReference type="EC" id="5.2.1.8"/>
    </reaction>
</comment>
<keyword evidence="8" id="KW-0732">Signal</keyword>
<dbReference type="AlphaFoldDB" id="A0A563EWI3"/>
<dbReference type="EMBL" id="VOBR01000007">
    <property type="protein sequence ID" value="TWP51932.1"/>
    <property type="molecule type" value="Genomic_DNA"/>
</dbReference>
<dbReference type="PROSITE" id="PS51257">
    <property type="entry name" value="PROKAR_LIPOPROTEIN"/>
    <property type="match status" value="1"/>
</dbReference>
<evidence type="ECO:0000256" key="7">
    <source>
        <dbReference type="SAM" id="MobiDB-lite"/>
    </source>
</evidence>
<evidence type="ECO:0000313" key="10">
    <source>
        <dbReference type="EMBL" id="TWP51932.1"/>
    </source>
</evidence>
<dbReference type="InterPro" id="IPR001179">
    <property type="entry name" value="PPIase_FKBP_dom"/>
</dbReference>
<dbReference type="InterPro" id="IPR046357">
    <property type="entry name" value="PPIase_dom_sf"/>
</dbReference>
<dbReference type="Pfam" id="PF00254">
    <property type="entry name" value="FKBP_C"/>
    <property type="match status" value="1"/>
</dbReference>
<dbReference type="OrthoDB" id="25996at2"/>
<accession>A0A563EWI3</accession>
<dbReference type="GO" id="GO:0000785">
    <property type="term" value="C:chromatin"/>
    <property type="evidence" value="ECO:0007669"/>
    <property type="project" value="TreeGrafter"/>
</dbReference>
<evidence type="ECO:0000256" key="4">
    <source>
        <dbReference type="ARBA" id="ARBA00023235"/>
    </source>
</evidence>
<evidence type="ECO:0000256" key="5">
    <source>
        <dbReference type="PROSITE-ProRule" id="PRU00277"/>
    </source>
</evidence>
<evidence type="ECO:0000313" key="11">
    <source>
        <dbReference type="Proteomes" id="UP000316639"/>
    </source>
</evidence>
<evidence type="ECO:0000256" key="8">
    <source>
        <dbReference type="SAM" id="SignalP"/>
    </source>
</evidence>
<keyword evidence="11" id="KW-1185">Reference proteome</keyword>
<keyword evidence="3 5" id="KW-0697">Rotamase</keyword>
<feature type="chain" id="PRO_5038523518" description="Peptidyl-prolyl cis-trans isomerase" evidence="8">
    <location>
        <begin position="17"/>
        <end position="193"/>
    </location>
</feature>
<evidence type="ECO:0000256" key="1">
    <source>
        <dbReference type="ARBA" id="ARBA00000971"/>
    </source>
</evidence>
<dbReference type="GO" id="GO:0003755">
    <property type="term" value="F:peptidyl-prolyl cis-trans isomerase activity"/>
    <property type="evidence" value="ECO:0007669"/>
    <property type="project" value="UniProtKB-UniRule"/>
</dbReference>
<dbReference type="Gene3D" id="3.10.50.40">
    <property type="match status" value="1"/>
</dbReference>
<dbReference type="PANTHER" id="PTHR43811">
    <property type="entry name" value="FKBP-TYPE PEPTIDYL-PROLYL CIS-TRANS ISOMERASE FKPA"/>
    <property type="match status" value="1"/>
</dbReference>